<dbReference type="InterPro" id="IPR029058">
    <property type="entry name" value="AB_hydrolase_fold"/>
</dbReference>
<name>A0ABV6JN14_9PROT</name>
<sequence>MALPGRTRGGLEWYRTLAADHATALEYKKQPPDMPLLGLGGGQRFGTQMVPMLKEFATNVTGGSIVWCSHYVAEEQPDEVAAALIEFLKAS</sequence>
<comment type="caution">
    <text evidence="1">The sequence shown here is derived from an EMBL/GenBank/DDBJ whole genome shotgun (WGS) entry which is preliminary data.</text>
</comment>
<evidence type="ECO:0000313" key="1">
    <source>
        <dbReference type="EMBL" id="MFC0407100.1"/>
    </source>
</evidence>
<organism evidence="1 2">
    <name type="scientific">Roseomonas elaeocarpi</name>
    <dbReference type="NCBI Taxonomy" id="907779"/>
    <lineage>
        <taxon>Bacteria</taxon>
        <taxon>Pseudomonadati</taxon>
        <taxon>Pseudomonadota</taxon>
        <taxon>Alphaproteobacteria</taxon>
        <taxon>Acetobacterales</taxon>
        <taxon>Roseomonadaceae</taxon>
        <taxon>Roseomonas</taxon>
    </lineage>
</organism>
<dbReference type="GO" id="GO:0016787">
    <property type="term" value="F:hydrolase activity"/>
    <property type="evidence" value="ECO:0007669"/>
    <property type="project" value="UniProtKB-KW"/>
</dbReference>
<accession>A0ABV6JN14</accession>
<dbReference type="RefSeq" id="WP_377042790.1">
    <property type="nucleotide sequence ID" value="NZ_JBHLUN010000002.1"/>
</dbReference>
<gene>
    <name evidence="1" type="ORF">ACFFGY_02490</name>
</gene>
<evidence type="ECO:0000313" key="2">
    <source>
        <dbReference type="Proteomes" id="UP001589865"/>
    </source>
</evidence>
<reference evidence="1 2" key="1">
    <citation type="submission" date="2024-09" db="EMBL/GenBank/DDBJ databases">
        <authorList>
            <person name="Sun Q."/>
            <person name="Mori K."/>
        </authorList>
    </citation>
    <scope>NUCLEOTIDE SEQUENCE [LARGE SCALE GENOMIC DNA]</scope>
    <source>
        <strain evidence="1 2">TBRC 5777</strain>
    </source>
</reference>
<keyword evidence="1" id="KW-0378">Hydrolase</keyword>
<dbReference type="EMBL" id="JBHLUN010000002">
    <property type="protein sequence ID" value="MFC0407100.1"/>
    <property type="molecule type" value="Genomic_DNA"/>
</dbReference>
<dbReference type="Proteomes" id="UP001589865">
    <property type="component" value="Unassembled WGS sequence"/>
</dbReference>
<keyword evidence="2" id="KW-1185">Reference proteome</keyword>
<dbReference type="Gene3D" id="3.40.50.1820">
    <property type="entry name" value="alpha/beta hydrolase"/>
    <property type="match status" value="1"/>
</dbReference>
<protein>
    <submittedName>
        <fullName evidence="1">Alpha/beta fold hydrolase</fullName>
    </submittedName>
</protein>
<proteinExistence type="predicted"/>
<dbReference type="SUPFAM" id="SSF53474">
    <property type="entry name" value="alpha/beta-Hydrolases"/>
    <property type="match status" value="1"/>
</dbReference>